<dbReference type="EMBL" id="BMIF01000006">
    <property type="protein sequence ID" value="GGA68193.1"/>
    <property type="molecule type" value="Genomic_DNA"/>
</dbReference>
<gene>
    <name evidence="6" type="ORF">GCM10011385_22510</name>
</gene>
<keyword evidence="3 5" id="KW-1133">Transmembrane helix</keyword>
<protein>
    <submittedName>
        <fullName evidence="6">UPF0314 protein R03235</fullName>
    </submittedName>
</protein>
<proteinExistence type="predicted"/>
<feature type="transmembrane region" description="Helical" evidence="5">
    <location>
        <begin position="87"/>
        <end position="104"/>
    </location>
</feature>
<dbReference type="InterPro" id="IPR019691">
    <property type="entry name" value="DUF2585"/>
</dbReference>
<comment type="caution">
    <text evidence="6">The sequence shown here is derived from an EMBL/GenBank/DDBJ whole genome shotgun (WGS) entry which is preliminary data.</text>
</comment>
<feature type="transmembrane region" description="Helical" evidence="5">
    <location>
        <begin position="128"/>
        <end position="146"/>
    </location>
</feature>
<feature type="transmembrane region" description="Helical" evidence="5">
    <location>
        <begin position="12"/>
        <end position="32"/>
    </location>
</feature>
<sequence length="188" mass="20609">MLYPSVRQQSSGSTAFAVVTIIVAKLLLLHLMGRPFSCNCGVVTLWQGGLDPSQNSQQFADHYSLLHAGFGMILIQWLAWMRPHWRFSDLLVVVVASSAIWEIMENTPLIIARFGMLGSDLHYSGDSLLNSLGDTIFVLAGAVLAMKLSRLATLVLVTTIEITVYLLIGDSILFGMFRFFAGSTMGHA</sequence>
<feature type="transmembrane region" description="Helical" evidence="5">
    <location>
        <begin position="153"/>
        <end position="177"/>
    </location>
</feature>
<dbReference type="AlphaFoldDB" id="A0A916W5G1"/>
<evidence type="ECO:0000313" key="6">
    <source>
        <dbReference type="EMBL" id="GGA68193.1"/>
    </source>
</evidence>
<evidence type="ECO:0000256" key="1">
    <source>
        <dbReference type="ARBA" id="ARBA00022475"/>
    </source>
</evidence>
<evidence type="ECO:0000313" key="7">
    <source>
        <dbReference type="Proteomes" id="UP000636264"/>
    </source>
</evidence>
<reference evidence="6" key="2">
    <citation type="submission" date="2020-09" db="EMBL/GenBank/DDBJ databases">
        <authorList>
            <person name="Sun Q."/>
            <person name="Zhou Y."/>
        </authorList>
    </citation>
    <scope>NUCLEOTIDE SEQUENCE</scope>
    <source>
        <strain evidence="6">CGMCC 1.15320</strain>
    </source>
</reference>
<feature type="transmembrane region" description="Helical" evidence="5">
    <location>
        <begin position="62"/>
        <end position="80"/>
    </location>
</feature>
<dbReference type="Pfam" id="PF10755">
    <property type="entry name" value="DUF2585"/>
    <property type="match status" value="1"/>
</dbReference>
<dbReference type="RefSeq" id="WP_188721157.1">
    <property type="nucleotide sequence ID" value="NZ_BMIF01000006.1"/>
</dbReference>
<evidence type="ECO:0000256" key="5">
    <source>
        <dbReference type="SAM" id="Phobius"/>
    </source>
</evidence>
<dbReference type="GO" id="GO:0005886">
    <property type="term" value="C:plasma membrane"/>
    <property type="evidence" value="ECO:0007669"/>
    <property type="project" value="InterPro"/>
</dbReference>
<evidence type="ECO:0000256" key="2">
    <source>
        <dbReference type="ARBA" id="ARBA00022692"/>
    </source>
</evidence>
<reference evidence="6" key="1">
    <citation type="journal article" date="2014" name="Int. J. Syst. Evol. Microbiol.">
        <title>Complete genome sequence of Corynebacterium casei LMG S-19264T (=DSM 44701T), isolated from a smear-ripened cheese.</title>
        <authorList>
            <consortium name="US DOE Joint Genome Institute (JGI-PGF)"/>
            <person name="Walter F."/>
            <person name="Albersmeier A."/>
            <person name="Kalinowski J."/>
            <person name="Ruckert C."/>
        </authorList>
    </citation>
    <scope>NUCLEOTIDE SEQUENCE</scope>
    <source>
        <strain evidence="6">CGMCC 1.15320</strain>
    </source>
</reference>
<accession>A0A916W5G1</accession>
<organism evidence="6 7">
    <name type="scientific">Nitratireductor aestuarii</name>
    <dbReference type="NCBI Taxonomy" id="1735103"/>
    <lineage>
        <taxon>Bacteria</taxon>
        <taxon>Pseudomonadati</taxon>
        <taxon>Pseudomonadota</taxon>
        <taxon>Alphaproteobacteria</taxon>
        <taxon>Hyphomicrobiales</taxon>
        <taxon>Phyllobacteriaceae</taxon>
        <taxon>Nitratireductor</taxon>
    </lineage>
</organism>
<name>A0A916W5G1_9HYPH</name>
<dbReference type="Proteomes" id="UP000636264">
    <property type="component" value="Unassembled WGS sequence"/>
</dbReference>
<keyword evidence="2 5" id="KW-0812">Transmembrane</keyword>
<keyword evidence="1" id="KW-1003">Cell membrane</keyword>
<evidence type="ECO:0000256" key="4">
    <source>
        <dbReference type="ARBA" id="ARBA00023136"/>
    </source>
</evidence>
<keyword evidence="4 5" id="KW-0472">Membrane</keyword>
<keyword evidence="7" id="KW-1185">Reference proteome</keyword>
<evidence type="ECO:0000256" key="3">
    <source>
        <dbReference type="ARBA" id="ARBA00022989"/>
    </source>
</evidence>